<name>A0A1A2Z739_9MYCO</name>
<evidence type="ECO:0000313" key="2">
    <source>
        <dbReference type="EMBL" id="OBI46384.1"/>
    </source>
</evidence>
<gene>
    <name evidence="2" type="ORF">A5707_21380</name>
</gene>
<dbReference type="Proteomes" id="UP000093592">
    <property type="component" value="Unassembled WGS sequence"/>
</dbReference>
<feature type="domain" description="PknH-like extracellular" evidence="1">
    <location>
        <begin position="6"/>
        <end position="190"/>
    </location>
</feature>
<dbReference type="InterPro" id="IPR026954">
    <property type="entry name" value="PknH-like_Extracell"/>
</dbReference>
<dbReference type="Pfam" id="PF14032">
    <property type="entry name" value="PknH_C"/>
    <property type="match status" value="1"/>
</dbReference>
<comment type="caution">
    <text evidence="2">The sequence shown here is derived from an EMBL/GenBank/DDBJ whole genome shotgun (WGS) entry which is preliminary data.</text>
</comment>
<dbReference type="RefSeq" id="WP_065014559.1">
    <property type="nucleotide sequence ID" value="NZ_LZKJ01000108.1"/>
</dbReference>
<evidence type="ECO:0000313" key="3">
    <source>
        <dbReference type="Proteomes" id="UP000093592"/>
    </source>
</evidence>
<dbReference type="AlphaFoldDB" id="A0A1A2Z739"/>
<sequence>MPAAPVDVAALPGLLSSPEEIGELLGNITMEPSAIEKAPAEGLSVTPAHCADAVAPMTEAAYSGSGYSGLAGQALNAAPTARVIQGVASFVDAEFAKFFYDIQLTLWRGCQDTDVTVAYSGDDKTDHVHLGAVAESAGIANILILPSAATTNRQCQHALTVRNNVVVDVRVCKPNLDDAGVELARSIAERVPG</sequence>
<protein>
    <recommendedName>
        <fullName evidence="1">PknH-like extracellular domain-containing protein</fullName>
    </recommendedName>
</protein>
<reference evidence="3" key="1">
    <citation type="submission" date="2016-06" db="EMBL/GenBank/DDBJ databases">
        <authorList>
            <person name="Sutton G."/>
            <person name="Brinkac L."/>
            <person name="Sanka R."/>
            <person name="Adams M."/>
            <person name="Lau E."/>
            <person name="Sam S."/>
            <person name="Sreng N."/>
            <person name="Him V."/>
            <person name="Kerleguer A."/>
            <person name="Cheng S."/>
        </authorList>
    </citation>
    <scope>NUCLEOTIDE SEQUENCE [LARGE SCALE GENOMIC DNA]</scope>
    <source>
        <strain evidence="3">E861</strain>
    </source>
</reference>
<dbReference type="InterPro" id="IPR038232">
    <property type="entry name" value="PknH-like_Extracell_sf"/>
</dbReference>
<proteinExistence type="predicted"/>
<accession>A0A1A2Z739</accession>
<organism evidence="2 3">
    <name type="scientific">Mycobacterium kyorinense</name>
    <dbReference type="NCBI Taxonomy" id="487514"/>
    <lineage>
        <taxon>Bacteria</taxon>
        <taxon>Bacillati</taxon>
        <taxon>Actinomycetota</taxon>
        <taxon>Actinomycetes</taxon>
        <taxon>Mycobacteriales</taxon>
        <taxon>Mycobacteriaceae</taxon>
        <taxon>Mycobacterium</taxon>
    </lineage>
</organism>
<dbReference type="EMBL" id="LZKJ01000108">
    <property type="protein sequence ID" value="OBI46384.1"/>
    <property type="molecule type" value="Genomic_DNA"/>
</dbReference>
<evidence type="ECO:0000259" key="1">
    <source>
        <dbReference type="Pfam" id="PF14032"/>
    </source>
</evidence>
<dbReference type="Gene3D" id="3.40.1000.70">
    <property type="entry name" value="PknH-like extracellular domain"/>
    <property type="match status" value="1"/>
</dbReference>